<evidence type="ECO:0000313" key="4">
    <source>
        <dbReference type="Proteomes" id="UP001501094"/>
    </source>
</evidence>
<accession>A0ABP4ZIW0</accession>
<protein>
    <recommendedName>
        <fullName evidence="2">RAMA domain-containing protein</fullName>
    </recommendedName>
</protein>
<keyword evidence="4" id="KW-1185">Reference proteome</keyword>
<feature type="region of interest" description="Disordered" evidence="1">
    <location>
        <begin position="157"/>
        <end position="188"/>
    </location>
</feature>
<dbReference type="EMBL" id="BAAANL010000003">
    <property type="protein sequence ID" value="GAA1859375.1"/>
    <property type="molecule type" value="Genomic_DNA"/>
</dbReference>
<feature type="compositionally biased region" description="Pro residues" evidence="1">
    <location>
        <begin position="632"/>
        <end position="647"/>
    </location>
</feature>
<name>A0ABP4ZIW0_9MICO</name>
<evidence type="ECO:0000256" key="1">
    <source>
        <dbReference type="SAM" id="MobiDB-lite"/>
    </source>
</evidence>
<feature type="region of interest" description="Disordered" evidence="1">
    <location>
        <begin position="220"/>
        <end position="717"/>
    </location>
</feature>
<comment type="caution">
    <text evidence="3">The sequence shown here is derived from an EMBL/GenBank/DDBJ whole genome shotgun (WGS) entry which is preliminary data.</text>
</comment>
<feature type="compositionally biased region" description="Gly residues" evidence="1">
    <location>
        <begin position="708"/>
        <end position="717"/>
    </location>
</feature>
<evidence type="ECO:0000259" key="2">
    <source>
        <dbReference type="Pfam" id="PF18755"/>
    </source>
</evidence>
<feature type="domain" description="RAMA" evidence="2">
    <location>
        <begin position="806"/>
        <end position="872"/>
    </location>
</feature>
<feature type="compositionally biased region" description="Basic and acidic residues" evidence="1">
    <location>
        <begin position="414"/>
        <end position="425"/>
    </location>
</feature>
<organism evidence="3 4">
    <name type="scientific">Myceligenerans crystallogenes</name>
    <dbReference type="NCBI Taxonomy" id="316335"/>
    <lineage>
        <taxon>Bacteria</taxon>
        <taxon>Bacillati</taxon>
        <taxon>Actinomycetota</taxon>
        <taxon>Actinomycetes</taxon>
        <taxon>Micrococcales</taxon>
        <taxon>Promicromonosporaceae</taxon>
        <taxon>Myceligenerans</taxon>
    </lineage>
</organism>
<feature type="compositionally biased region" description="Pro residues" evidence="1">
    <location>
        <begin position="483"/>
        <end position="493"/>
    </location>
</feature>
<feature type="compositionally biased region" description="Low complexity" evidence="1">
    <location>
        <begin position="279"/>
        <end position="295"/>
    </location>
</feature>
<dbReference type="InterPro" id="IPR040843">
    <property type="entry name" value="RAMA"/>
</dbReference>
<feature type="compositionally biased region" description="Low complexity" evidence="1">
    <location>
        <begin position="614"/>
        <end position="623"/>
    </location>
</feature>
<feature type="compositionally biased region" description="Pro residues" evidence="1">
    <location>
        <begin position="573"/>
        <end position="586"/>
    </location>
</feature>
<evidence type="ECO:0000313" key="3">
    <source>
        <dbReference type="EMBL" id="GAA1859375.1"/>
    </source>
</evidence>
<dbReference type="Pfam" id="PF18755">
    <property type="entry name" value="RAMA"/>
    <property type="match status" value="1"/>
</dbReference>
<reference evidence="4" key="1">
    <citation type="journal article" date="2019" name="Int. J. Syst. Evol. Microbiol.">
        <title>The Global Catalogue of Microorganisms (GCM) 10K type strain sequencing project: providing services to taxonomists for standard genome sequencing and annotation.</title>
        <authorList>
            <consortium name="The Broad Institute Genomics Platform"/>
            <consortium name="The Broad Institute Genome Sequencing Center for Infectious Disease"/>
            <person name="Wu L."/>
            <person name="Ma J."/>
        </authorList>
    </citation>
    <scope>NUCLEOTIDE SEQUENCE [LARGE SCALE GENOMIC DNA]</scope>
    <source>
        <strain evidence="4">JCM 14326</strain>
    </source>
</reference>
<proteinExistence type="predicted"/>
<dbReference type="Proteomes" id="UP001501094">
    <property type="component" value="Unassembled WGS sequence"/>
</dbReference>
<sequence length="879" mass="90723">MESHIDGLLGEQVFPVSQGTGPDEPHLLALDASGLPVVVELVGDLDKSTLTRALDHAGAAGRLTRGELAARYHGGQQRFAHDVAEFYDSVPITQSSSSKSGGGARLIIICQNAPQEILNAVDFLRQPTMPVEVLKMDVVKSDDGRRFLDVSPLVIHLPPGLPSPRQEDRRSITRGNEPARVTPEPVASAPMFTSAQSKNQEDVFAEGVKVGYALTGKLPVVAHKPGSGPNASQDSRRRSAAASAPRRGEPAAQSPAPVSGPTPTPSSGDARPAAERHQATTTAGGATVPGGPNPAKGLRRSLARKGDAPSAPESNPVPAPDGARAMPPSRAARRVMAEREAATATPQNGTPVPPLSAERPGPAGGPAPTAAQDGRPAPVRPGAGTQDPDAAAPSSDTLPRVPQSAPTRRRSRRDRFASAPDERPADATTPARSDAAGPTAPESSAHELSFPAAAGRGGGSPSSPGAPGPSFPASPYEAGGRPDPAPSYPPVPAQPEANGAFSPMAPAHPEPTEPFPPTYPTEPEATEPFPPAYPTQPEANEPFPPVYPTQPDVNGVFPAAPPAQPEANGAFPPVIPAPPEAVPPAPAYRDDRPALVDGTFTTHAPVPPPPAPAVAPYEPSAPAQDNLWQPPADFPAAPPAPASPFEPAPAAGSFDPSFREDYPSGSFGPVESVPFQPPVIDSSVAPAPDGGFSAFGSSEPGQGHAAGTFGGEPGPGHAAGGFAAEPAGGQVYDWSAQQAFDAADPEPSDFDDQTVLRAPARTFPGAAPEAHIPPVPTDESIRAHTPALFDEEDDPDLEALARSFGAPTRIVWSRPRRNQHYEAVLHPNGVIELADGGQYRHPDTAATAASGSYTADGWSVWRVGEQGPSLTEAFQQRFV</sequence>
<gene>
    <name evidence="3" type="ORF">GCM10009751_16060</name>
</gene>
<feature type="compositionally biased region" description="Pro residues" evidence="1">
    <location>
        <begin position="506"/>
        <end position="520"/>
    </location>
</feature>